<dbReference type="EMBL" id="JAHUZN010000005">
    <property type="protein sequence ID" value="KAG8495042.1"/>
    <property type="molecule type" value="Genomic_DNA"/>
</dbReference>
<dbReference type="AlphaFoldDB" id="A0A8J5ZC18"/>
<sequence length="206" mass="23070">METKRQVGSSSSFTADLFGSKDSSSSSSKGIFSSIFPPPSSVGGKNSSGSKVLESWPKQPLEGSAWRQAPLPNKEERVEPCHLSSSLYYGGQDLYSHPSTCQTSTTSYPVFKKDGGEDDTNGNNSMDASRGNWWQGTGFLFESFKLVRFIIRLIFPMHLKFSKEFIKQAKPIIMEEHKSMNKLPTLWISNRFSNTFFHNFSPENEA</sequence>
<protein>
    <submittedName>
        <fullName evidence="2">Uncharacterized protein</fullName>
    </submittedName>
</protein>
<gene>
    <name evidence="2" type="ORF">CXB51_012714</name>
</gene>
<evidence type="ECO:0000256" key="1">
    <source>
        <dbReference type="SAM" id="MobiDB-lite"/>
    </source>
</evidence>
<proteinExistence type="predicted"/>
<reference evidence="2 3" key="1">
    <citation type="journal article" date="2021" name="bioRxiv">
        <title>The Gossypium anomalum genome as a resource for cotton improvement and evolutionary analysis of hybrid incompatibility.</title>
        <authorList>
            <person name="Grover C.E."/>
            <person name="Yuan D."/>
            <person name="Arick M.A."/>
            <person name="Miller E.R."/>
            <person name="Hu G."/>
            <person name="Peterson D.G."/>
            <person name="Wendel J.F."/>
            <person name="Udall J.A."/>
        </authorList>
    </citation>
    <scope>NUCLEOTIDE SEQUENCE [LARGE SCALE GENOMIC DNA]</scope>
    <source>
        <strain evidence="2">JFW-Udall</strain>
        <tissue evidence="2">Leaf</tissue>
    </source>
</reference>
<name>A0A8J5ZC18_9ROSI</name>
<feature type="compositionally biased region" description="Low complexity" evidence="1">
    <location>
        <begin position="18"/>
        <end position="52"/>
    </location>
</feature>
<evidence type="ECO:0000313" key="3">
    <source>
        <dbReference type="Proteomes" id="UP000701853"/>
    </source>
</evidence>
<accession>A0A8J5ZC18</accession>
<dbReference type="PANTHER" id="PTHR33738">
    <property type="entry name" value="EMB|CAB82975.1"/>
    <property type="match status" value="1"/>
</dbReference>
<dbReference type="PANTHER" id="PTHR33738:SF8">
    <property type="entry name" value="OS05G0454500 PROTEIN"/>
    <property type="match status" value="1"/>
</dbReference>
<feature type="compositionally biased region" description="Polar residues" evidence="1">
    <location>
        <begin position="1"/>
        <end position="14"/>
    </location>
</feature>
<organism evidence="2 3">
    <name type="scientific">Gossypium anomalum</name>
    <dbReference type="NCBI Taxonomy" id="47600"/>
    <lineage>
        <taxon>Eukaryota</taxon>
        <taxon>Viridiplantae</taxon>
        <taxon>Streptophyta</taxon>
        <taxon>Embryophyta</taxon>
        <taxon>Tracheophyta</taxon>
        <taxon>Spermatophyta</taxon>
        <taxon>Magnoliopsida</taxon>
        <taxon>eudicotyledons</taxon>
        <taxon>Gunneridae</taxon>
        <taxon>Pentapetalae</taxon>
        <taxon>rosids</taxon>
        <taxon>malvids</taxon>
        <taxon>Malvales</taxon>
        <taxon>Malvaceae</taxon>
        <taxon>Malvoideae</taxon>
        <taxon>Gossypium</taxon>
    </lineage>
</organism>
<comment type="caution">
    <text evidence="2">The sequence shown here is derived from an EMBL/GenBank/DDBJ whole genome shotgun (WGS) entry which is preliminary data.</text>
</comment>
<keyword evidence="3" id="KW-1185">Reference proteome</keyword>
<feature type="region of interest" description="Disordered" evidence="1">
    <location>
        <begin position="1"/>
        <end position="55"/>
    </location>
</feature>
<evidence type="ECO:0000313" key="2">
    <source>
        <dbReference type="EMBL" id="KAG8495042.1"/>
    </source>
</evidence>
<dbReference type="Proteomes" id="UP000701853">
    <property type="component" value="Chromosome 5"/>
</dbReference>
<dbReference type="OrthoDB" id="1733797at2759"/>